<accession>A0A562V320</accession>
<dbReference type="PANTHER" id="PTHR43491:SF1">
    <property type="entry name" value="UDP-N-ACETYL-D-MANNOSAMINE DEHYDROGENASE"/>
    <property type="match status" value="1"/>
</dbReference>
<evidence type="ECO:0000256" key="3">
    <source>
        <dbReference type="PIRNR" id="PIRNR000124"/>
    </source>
</evidence>
<dbReference type="EMBL" id="VLLL01000006">
    <property type="protein sequence ID" value="TWJ12299.1"/>
    <property type="molecule type" value="Genomic_DNA"/>
</dbReference>
<dbReference type="NCBIfam" id="TIGR03026">
    <property type="entry name" value="NDP-sugDHase"/>
    <property type="match status" value="1"/>
</dbReference>
<dbReference type="Proteomes" id="UP000321617">
    <property type="component" value="Unassembled WGS sequence"/>
</dbReference>
<dbReference type="PIRSF" id="PIRSF500136">
    <property type="entry name" value="UDP_ManNAc_DH"/>
    <property type="match status" value="1"/>
</dbReference>
<keyword evidence="1" id="KW-0560">Oxidoreductase</keyword>
<gene>
    <name evidence="5" type="ORF">LX16_3055</name>
</gene>
<keyword evidence="6" id="KW-1185">Reference proteome</keyword>
<reference evidence="5 6" key="1">
    <citation type="journal article" date="2013" name="Stand. Genomic Sci.">
        <title>Genomic Encyclopedia of Type Strains, Phase I: The one thousand microbial genomes (KMG-I) project.</title>
        <authorList>
            <person name="Kyrpides N.C."/>
            <person name="Woyke T."/>
            <person name="Eisen J.A."/>
            <person name="Garrity G."/>
            <person name="Lilburn T.G."/>
            <person name="Beck B.J."/>
            <person name="Whitman W.B."/>
            <person name="Hugenholtz P."/>
            <person name="Klenk H.P."/>
        </authorList>
    </citation>
    <scope>NUCLEOTIDE SEQUENCE [LARGE SCALE GENOMIC DNA]</scope>
    <source>
        <strain evidence="5 6">DSM 45044</strain>
    </source>
</reference>
<dbReference type="InterPro" id="IPR036220">
    <property type="entry name" value="UDP-Glc/GDP-Man_DH_C_sf"/>
</dbReference>
<evidence type="ECO:0000256" key="1">
    <source>
        <dbReference type="ARBA" id="ARBA00023002"/>
    </source>
</evidence>
<dbReference type="InterPro" id="IPR001732">
    <property type="entry name" value="UDP-Glc/GDP-Man_DH_N"/>
</dbReference>
<dbReference type="OrthoDB" id="5193947at2"/>
<name>A0A562V320_9ACTN</name>
<dbReference type="RefSeq" id="WP_147139301.1">
    <property type="nucleotide sequence ID" value="NZ_BAABIJ010000002.1"/>
</dbReference>
<dbReference type="PIRSF" id="PIRSF000124">
    <property type="entry name" value="UDPglc_GDPman_dh"/>
    <property type="match status" value="1"/>
</dbReference>
<evidence type="ECO:0000313" key="6">
    <source>
        <dbReference type="Proteomes" id="UP000321617"/>
    </source>
</evidence>
<dbReference type="InterPro" id="IPR028359">
    <property type="entry name" value="UDP_ManNAc/GlcNAc_DH"/>
</dbReference>
<dbReference type="GO" id="GO:0016628">
    <property type="term" value="F:oxidoreductase activity, acting on the CH-CH group of donors, NAD or NADP as acceptor"/>
    <property type="evidence" value="ECO:0007669"/>
    <property type="project" value="InterPro"/>
</dbReference>
<protein>
    <submittedName>
        <fullName evidence="5">Nucleotide sugar dehydrogenase</fullName>
    </submittedName>
</protein>
<comment type="caution">
    <text evidence="5">The sequence shown here is derived from an EMBL/GenBank/DDBJ whole genome shotgun (WGS) entry which is preliminary data.</text>
</comment>
<dbReference type="SUPFAM" id="SSF48179">
    <property type="entry name" value="6-phosphogluconate dehydrogenase C-terminal domain-like"/>
    <property type="match status" value="1"/>
</dbReference>
<dbReference type="SUPFAM" id="SSF51735">
    <property type="entry name" value="NAD(P)-binding Rossmann-fold domains"/>
    <property type="match status" value="1"/>
</dbReference>
<dbReference type="InterPro" id="IPR008927">
    <property type="entry name" value="6-PGluconate_DH-like_C_sf"/>
</dbReference>
<comment type="similarity">
    <text evidence="3">Belongs to the UDP-glucose/GDP-mannose dehydrogenase family.</text>
</comment>
<dbReference type="GO" id="GO:0051287">
    <property type="term" value="F:NAD binding"/>
    <property type="evidence" value="ECO:0007669"/>
    <property type="project" value="InterPro"/>
</dbReference>
<dbReference type="SMART" id="SM00984">
    <property type="entry name" value="UDPG_MGDP_dh_C"/>
    <property type="match status" value="1"/>
</dbReference>
<dbReference type="InterPro" id="IPR014027">
    <property type="entry name" value="UDP-Glc/GDP-Man_DH_C"/>
</dbReference>
<dbReference type="GO" id="GO:0016616">
    <property type="term" value="F:oxidoreductase activity, acting on the CH-OH group of donors, NAD or NADP as acceptor"/>
    <property type="evidence" value="ECO:0007669"/>
    <property type="project" value="InterPro"/>
</dbReference>
<evidence type="ECO:0000256" key="2">
    <source>
        <dbReference type="ARBA" id="ARBA00023027"/>
    </source>
</evidence>
<keyword evidence="2" id="KW-0520">NAD</keyword>
<dbReference type="Gene3D" id="3.40.50.720">
    <property type="entry name" value="NAD(P)-binding Rossmann-like Domain"/>
    <property type="match status" value="2"/>
</dbReference>
<feature type="domain" description="UDP-glucose/GDP-mannose dehydrogenase C-terminal" evidence="4">
    <location>
        <begin position="323"/>
        <end position="417"/>
    </location>
</feature>
<dbReference type="InterPro" id="IPR017476">
    <property type="entry name" value="UDP-Glc/GDP-Man"/>
</dbReference>
<dbReference type="PANTHER" id="PTHR43491">
    <property type="entry name" value="UDP-N-ACETYL-D-MANNOSAMINE DEHYDROGENASE"/>
    <property type="match status" value="1"/>
</dbReference>
<sequence length="426" mass="45344">MHNTPPTPDVVVVGMGYVGLPLAREASRAGLLVVGLDLDADVVAGLNDGRSHVDDISDADVTRMREAGFVATTDPAVQAGAGAIVICVPTPLTADGGPDLAAVNGAVAAAARHLRPGTLVVLESTTYPGTTDEVVKPVLEGSGLRAGVDFHLAFSPERVDPGNPVFGVANTPKVVGGVTPACGDAAAAFYGKFVDTVVRTRGTREAEMAKLLENTYRHVNIALVNEMAIFCHELGIDLWDVIKAAKTKPFGFQAFYPGPGVGGHCIPIDPNYLSHRVKGALGYPFRFVELAQEINARMPDYVVRRAMDLLNEQGLALSRAKVLLLGVTYKADIADQRESPAQPVCRKLRKMGAEVSYHDPFIETWEVDGRPVARAADLRSALAEADLTILLTAHTDYRAADFSSVRSLLDTRNATAAPRRHAIAIL</sequence>
<evidence type="ECO:0000313" key="5">
    <source>
        <dbReference type="EMBL" id="TWJ12299.1"/>
    </source>
</evidence>
<dbReference type="Pfam" id="PF03720">
    <property type="entry name" value="UDPG_MGDP_dh_C"/>
    <property type="match status" value="1"/>
</dbReference>
<dbReference type="Pfam" id="PF00984">
    <property type="entry name" value="UDPG_MGDP_dh"/>
    <property type="match status" value="1"/>
</dbReference>
<dbReference type="GO" id="GO:0000271">
    <property type="term" value="P:polysaccharide biosynthetic process"/>
    <property type="evidence" value="ECO:0007669"/>
    <property type="project" value="InterPro"/>
</dbReference>
<organism evidence="5 6">
    <name type="scientific">Stackebrandtia albiflava</name>
    <dbReference type="NCBI Taxonomy" id="406432"/>
    <lineage>
        <taxon>Bacteria</taxon>
        <taxon>Bacillati</taxon>
        <taxon>Actinomycetota</taxon>
        <taxon>Actinomycetes</taxon>
        <taxon>Glycomycetales</taxon>
        <taxon>Glycomycetaceae</taxon>
        <taxon>Stackebrandtia</taxon>
    </lineage>
</organism>
<dbReference type="AlphaFoldDB" id="A0A562V320"/>
<proteinExistence type="inferred from homology"/>
<dbReference type="InterPro" id="IPR014026">
    <property type="entry name" value="UDP-Glc/GDP-Man_DH_dimer"/>
</dbReference>
<dbReference type="Pfam" id="PF03721">
    <property type="entry name" value="UDPG_MGDP_dh_N"/>
    <property type="match status" value="1"/>
</dbReference>
<evidence type="ECO:0000259" key="4">
    <source>
        <dbReference type="SMART" id="SM00984"/>
    </source>
</evidence>
<dbReference type="InterPro" id="IPR036291">
    <property type="entry name" value="NAD(P)-bd_dom_sf"/>
</dbReference>
<dbReference type="SUPFAM" id="SSF52413">
    <property type="entry name" value="UDP-glucose/GDP-mannose dehydrogenase C-terminal domain"/>
    <property type="match status" value="1"/>
</dbReference>